<name>X1CTK3_9ZZZZ</name>
<sequence>MSKEPPNSESDKIMEQILKMSKGKTIDLVIDHTLCGVTPVMIDWWWDNIDTTERYKLW</sequence>
<evidence type="ECO:0000313" key="1">
    <source>
        <dbReference type="EMBL" id="GAG87536.1"/>
    </source>
</evidence>
<organism evidence="1">
    <name type="scientific">marine sediment metagenome</name>
    <dbReference type="NCBI Taxonomy" id="412755"/>
    <lineage>
        <taxon>unclassified sequences</taxon>
        <taxon>metagenomes</taxon>
        <taxon>ecological metagenomes</taxon>
    </lineage>
</organism>
<gene>
    <name evidence="1" type="ORF">S01H4_28677</name>
</gene>
<accession>X1CTK3</accession>
<proteinExistence type="predicted"/>
<comment type="caution">
    <text evidence="1">The sequence shown here is derived from an EMBL/GenBank/DDBJ whole genome shotgun (WGS) entry which is preliminary data.</text>
</comment>
<dbReference type="AlphaFoldDB" id="X1CTK3"/>
<reference evidence="1" key="1">
    <citation type="journal article" date="2014" name="Front. Microbiol.">
        <title>High frequency of phylogenetically diverse reductive dehalogenase-homologous genes in deep subseafloor sedimentary metagenomes.</title>
        <authorList>
            <person name="Kawai M."/>
            <person name="Futagami T."/>
            <person name="Toyoda A."/>
            <person name="Takaki Y."/>
            <person name="Nishi S."/>
            <person name="Hori S."/>
            <person name="Arai W."/>
            <person name="Tsubouchi T."/>
            <person name="Morono Y."/>
            <person name="Uchiyama I."/>
            <person name="Ito T."/>
            <person name="Fujiyama A."/>
            <person name="Inagaki F."/>
            <person name="Takami H."/>
        </authorList>
    </citation>
    <scope>NUCLEOTIDE SEQUENCE</scope>
    <source>
        <strain evidence="1">Expedition CK06-06</strain>
    </source>
</reference>
<protein>
    <submittedName>
        <fullName evidence="1">Uncharacterized protein</fullName>
    </submittedName>
</protein>
<dbReference type="EMBL" id="BART01014338">
    <property type="protein sequence ID" value="GAG87536.1"/>
    <property type="molecule type" value="Genomic_DNA"/>
</dbReference>
<feature type="non-terminal residue" evidence="1">
    <location>
        <position position="58"/>
    </location>
</feature>